<gene>
    <name evidence="2" type="ORF">PHMEG_00027953</name>
</gene>
<proteinExistence type="predicted"/>
<dbReference type="SUPFAM" id="SSF50630">
    <property type="entry name" value="Acid proteases"/>
    <property type="match status" value="1"/>
</dbReference>
<evidence type="ECO:0000256" key="1">
    <source>
        <dbReference type="SAM" id="MobiDB-lite"/>
    </source>
</evidence>
<protein>
    <recommendedName>
        <fullName evidence="4">Peptidase A2 domain-containing protein</fullName>
    </recommendedName>
</protein>
<dbReference type="Proteomes" id="UP000198211">
    <property type="component" value="Unassembled WGS sequence"/>
</dbReference>
<feature type="region of interest" description="Disordered" evidence="1">
    <location>
        <begin position="189"/>
        <end position="267"/>
    </location>
</feature>
<evidence type="ECO:0000313" key="3">
    <source>
        <dbReference type="Proteomes" id="UP000198211"/>
    </source>
</evidence>
<sequence>MLISISHQALLKWRNQRREYEAKMIVRCRASGEDYDAVTQPVKESFDTDLLEALCTLRLRKEVEDVTEDMLITELDALLGKVKNGDVPDVKALFKSELQMDLKETDVDARVLSYFQQFKKVVEENGLVECLSGPDSEVEKCKLLISCLAPPVLKADVKTAVRWTNKEASKSVAQLYSLVYEKAVEHERHFQQNKRMRVEQQARGKKKAKTAVSQVTEKETSSGKKGGFQNKKKNPQSKDSTKPEEKVDKKAEKVAKTTRNPPSPCPKCQEMHWLSDCTKATDSEKVELRKQLREANKARKSRTKRLSEFMPATDRTVTINGVLELPCCPDTGSDYTIISRAHWNLLQETDPTVLAEPLDTPVQSLTFGGHLVVANQKTSLHVRIHTAAGAVEPAEPVKCLIVEANDNEFMIGKDLLGILGIDVDRQLELLASRGGDETSGDPFDLEADELPVNSTSPATDEQVRAAVETLIERALEHGFPADKVEKLRLIVYAYDVWRLELRDDPPARVPPLEVRLKAEAQPSK</sequence>
<name>A0A225V6M8_9STRA</name>
<feature type="compositionally biased region" description="Basic and acidic residues" evidence="1">
    <location>
        <begin position="189"/>
        <end position="202"/>
    </location>
</feature>
<dbReference type="InterPro" id="IPR021109">
    <property type="entry name" value="Peptidase_aspartic_dom_sf"/>
</dbReference>
<reference evidence="3" key="1">
    <citation type="submission" date="2017-03" db="EMBL/GenBank/DDBJ databases">
        <title>Phytopthora megakarya and P. palmivora, two closely related causual agents of cacao black pod achieved similar genome size and gene model numbers by different mechanisms.</title>
        <authorList>
            <person name="Ali S."/>
            <person name="Shao J."/>
            <person name="Larry D.J."/>
            <person name="Kronmiller B."/>
            <person name="Shen D."/>
            <person name="Strem M.D."/>
            <person name="Melnick R.L."/>
            <person name="Guiltinan M.J."/>
            <person name="Tyler B.M."/>
            <person name="Meinhardt L.W."/>
            <person name="Bailey B.A."/>
        </authorList>
    </citation>
    <scope>NUCLEOTIDE SEQUENCE [LARGE SCALE GENOMIC DNA]</scope>
    <source>
        <strain evidence="3">zdho120</strain>
    </source>
</reference>
<dbReference type="OrthoDB" id="109581at2759"/>
<accession>A0A225V6M8</accession>
<keyword evidence="3" id="KW-1185">Reference proteome</keyword>
<dbReference type="EMBL" id="NBNE01007329">
    <property type="protein sequence ID" value="OWZ00784.1"/>
    <property type="molecule type" value="Genomic_DNA"/>
</dbReference>
<evidence type="ECO:0008006" key="4">
    <source>
        <dbReference type="Google" id="ProtNLM"/>
    </source>
</evidence>
<feature type="compositionally biased region" description="Basic and acidic residues" evidence="1">
    <location>
        <begin position="239"/>
        <end position="255"/>
    </location>
</feature>
<evidence type="ECO:0000313" key="2">
    <source>
        <dbReference type="EMBL" id="OWZ00784.1"/>
    </source>
</evidence>
<organism evidence="2 3">
    <name type="scientific">Phytophthora megakarya</name>
    <dbReference type="NCBI Taxonomy" id="4795"/>
    <lineage>
        <taxon>Eukaryota</taxon>
        <taxon>Sar</taxon>
        <taxon>Stramenopiles</taxon>
        <taxon>Oomycota</taxon>
        <taxon>Peronosporomycetes</taxon>
        <taxon>Peronosporales</taxon>
        <taxon>Peronosporaceae</taxon>
        <taxon>Phytophthora</taxon>
    </lineage>
</organism>
<dbReference type="AlphaFoldDB" id="A0A225V6M8"/>
<comment type="caution">
    <text evidence="2">The sequence shown here is derived from an EMBL/GenBank/DDBJ whole genome shotgun (WGS) entry which is preliminary data.</text>
</comment>